<keyword evidence="6 10" id="KW-0067">ATP-binding</keyword>
<dbReference type="PANTHER" id="PTHR42853">
    <property type="entry name" value="ACETYL-COENZYME A CARBOXYLASE CARBOXYL TRANSFERASE SUBUNIT ALPHA"/>
    <property type="match status" value="1"/>
</dbReference>
<dbReference type="EC" id="2.1.3.15" evidence="10"/>
<accession>A0A518IAX2</accession>
<dbReference type="NCBIfam" id="NF004344">
    <property type="entry name" value="PRK05724.1"/>
    <property type="match status" value="1"/>
</dbReference>
<name>A0A518IAX2_9PLAN</name>
<feature type="domain" description="CoA carboxyltransferase C-terminal" evidence="11">
    <location>
        <begin position="39"/>
        <end position="293"/>
    </location>
</feature>
<keyword evidence="12" id="KW-0436">Ligase</keyword>
<dbReference type="PANTHER" id="PTHR42853:SF3">
    <property type="entry name" value="ACETYL-COENZYME A CARBOXYLASE CARBOXYL TRANSFERASE SUBUNIT ALPHA, CHLOROPLASTIC"/>
    <property type="match status" value="1"/>
</dbReference>
<comment type="similarity">
    <text evidence="10">Belongs to the AccA family.</text>
</comment>
<dbReference type="Pfam" id="PF03255">
    <property type="entry name" value="ACCA"/>
    <property type="match status" value="1"/>
</dbReference>
<gene>
    <name evidence="10 12" type="primary">accA</name>
    <name evidence="12" type="ORF">Enr17x_22840</name>
</gene>
<keyword evidence="10" id="KW-0963">Cytoplasm</keyword>
<comment type="function">
    <text evidence="10">Component of the acetyl coenzyme A carboxylase (ACC) complex. First, biotin carboxylase catalyzes the carboxylation of biotin on its carrier protein (BCCP) and then the CO(2) group is transferred by the carboxyltransferase to acetyl-CoA to form malonyl-CoA.</text>
</comment>
<evidence type="ECO:0000313" key="13">
    <source>
        <dbReference type="Proteomes" id="UP000318313"/>
    </source>
</evidence>
<evidence type="ECO:0000256" key="9">
    <source>
        <dbReference type="ARBA" id="ARBA00049152"/>
    </source>
</evidence>
<dbReference type="KEGG" id="gfm:Enr17x_22840"/>
<comment type="subcellular location">
    <subcellularLocation>
        <location evidence="10">Cytoplasm</location>
    </subcellularLocation>
</comment>
<dbReference type="PROSITE" id="PS50989">
    <property type="entry name" value="COA_CT_CTER"/>
    <property type="match status" value="1"/>
</dbReference>
<dbReference type="HAMAP" id="MF_00823">
    <property type="entry name" value="AcetylCoA_CT_alpha"/>
    <property type="match status" value="1"/>
</dbReference>
<organism evidence="12 13">
    <name type="scientific">Gimesia fumaroli</name>
    <dbReference type="NCBI Taxonomy" id="2527976"/>
    <lineage>
        <taxon>Bacteria</taxon>
        <taxon>Pseudomonadati</taxon>
        <taxon>Planctomycetota</taxon>
        <taxon>Planctomycetia</taxon>
        <taxon>Planctomycetales</taxon>
        <taxon>Planctomycetaceae</taxon>
        <taxon>Gimesia</taxon>
    </lineage>
</organism>
<dbReference type="Proteomes" id="UP000318313">
    <property type="component" value="Chromosome"/>
</dbReference>
<dbReference type="InterPro" id="IPR029045">
    <property type="entry name" value="ClpP/crotonase-like_dom_sf"/>
</dbReference>
<proteinExistence type="inferred from homology"/>
<keyword evidence="7 10" id="KW-0443">Lipid metabolism</keyword>
<evidence type="ECO:0000259" key="11">
    <source>
        <dbReference type="PROSITE" id="PS50989"/>
    </source>
</evidence>
<comment type="subunit">
    <text evidence="10">Acetyl-CoA carboxylase is a heterohexamer composed of biotin carboxyl carrier protein (AccB), biotin carboxylase (AccC) and two subunits each of ACCase subunit alpha (AccA) and ACCase subunit beta (AccD).</text>
</comment>
<reference evidence="12 13" key="1">
    <citation type="submission" date="2019-03" db="EMBL/GenBank/DDBJ databases">
        <title>Deep-cultivation of Planctomycetes and their phenomic and genomic characterization uncovers novel biology.</title>
        <authorList>
            <person name="Wiegand S."/>
            <person name="Jogler M."/>
            <person name="Boedeker C."/>
            <person name="Pinto D."/>
            <person name="Vollmers J."/>
            <person name="Rivas-Marin E."/>
            <person name="Kohn T."/>
            <person name="Peeters S.H."/>
            <person name="Heuer A."/>
            <person name="Rast P."/>
            <person name="Oberbeckmann S."/>
            <person name="Bunk B."/>
            <person name="Jeske O."/>
            <person name="Meyerdierks A."/>
            <person name="Storesund J.E."/>
            <person name="Kallscheuer N."/>
            <person name="Luecker S."/>
            <person name="Lage O.M."/>
            <person name="Pohl T."/>
            <person name="Merkel B.J."/>
            <person name="Hornburger P."/>
            <person name="Mueller R.-W."/>
            <person name="Bruemmer F."/>
            <person name="Labrenz M."/>
            <person name="Spormann A.M."/>
            <person name="Op den Camp H."/>
            <person name="Overmann J."/>
            <person name="Amann R."/>
            <person name="Jetten M.S.M."/>
            <person name="Mascher T."/>
            <person name="Medema M.H."/>
            <person name="Devos D.P."/>
            <person name="Kaster A.-K."/>
            <person name="Ovreas L."/>
            <person name="Rohde M."/>
            <person name="Galperin M.Y."/>
            <person name="Jogler C."/>
        </authorList>
    </citation>
    <scope>NUCLEOTIDE SEQUENCE [LARGE SCALE GENOMIC DNA]</scope>
    <source>
        <strain evidence="12 13">Enr17</strain>
    </source>
</reference>
<evidence type="ECO:0000256" key="2">
    <source>
        <dbReference type="ARBA" id="ARBA00022516"/>
    </source>
</evidence>
<dbReference type="PRINTS" id="PR01069">
    <property type="entry name" value="ACCCTRFRASEA"/>
</dbReference>
<keyword evidence="4 10" id="KW-0547">Nucleotide-binding</keyword>
<evidence type="ECO:0000256" key="3">
    <source>
        <dbReference type="ARBA" id="ARBA00022679"/>
    </source>
</evidence>
<dbReference type="RefSeq" id="WP_145308617.1">
    <property type="nucleotide sequence ID" value="NZ_CP037452.1"/>
</dbReference>
<comment type="pathway">
    <text evidence="1 10">Lipid metabolism; malonyl-CoA biosynthesis; malonyl-CoA from acetyl-CoA: step 1/1.</text>
</comment>
<dbReference type="UniPathway" id="UPA00655">
    <property type="reaction ID" value="UER00711"/>
</dbReference>
<evidence type="ECO:0000256" key="7">
    <source>
        <dbReference type="ARBA" id="ARBA00023098"/>
    </source>
</evidence>
<evidence type="ECO:0000256" key="10">
    <source>
        <dbReference type="HAMAP-Rule" id="MF_00823"/>
    </source>
</evidence>
<keyword evidence="2 10" id="KW-0444">Lipid biosynthesis</keyword>
<dbReference type="EMBL" id="CP037452">
    <property type="protein sequence ID" value="QDV50246.1"/>
    <property type="molecule type" value="Genomic_DNA"/>
</dbReference>
<keyword evidence="13" id="KW-1185">Reference proteome</keyword>
<dbReference type="InterPro" id="IPR001095">
    <property type="entry name" value="Acetyl_CoA_COase_a_su"/>
</dbReference>
<dbReference type="Gene3D" id="3.90.226.10">
    <property type="entry name" value="2-enoyl-CoA Hydratase, Chain A, domain 1"/>
    <property type="match status" value="1"/>
</dbReference>
<dbReference type="AlphaFoldDB" id="A0A518IAX2"/>
<dbReference type="GO" id="GO:0003989">
    <property type="term" value="F:acetyl-CoA carboxylase activity"/>
    <property type="evidence" value="ECO:0007669"/>
    <property type="project" value="InterPro"/>
</dbReference>
<dbReference type="NCBIfam" id="TIGR00513">
    <property type="entry name" value="accA"/>
    <property type="match status" value="1"/>
</dbReference>
<dbReference type="InterPro" id="IPR011763">
    <property type="entry name" value="COA_CT_C"/>
</dbReference>
<dbReference type="GO" id="GO:0016743">
    <property type="term" value="F:carboxyl- or carbamoyltransferase activity"/>
    <property type="evidence" value="ECO:0007669"/>
    <property type="project" value="UniProtKB-UniRule"/>
</dbReference>
<protein>
    <recommendedName>
        <fullName evidence="10">Acetyl-coenzyme A carboxylase carboxyl transferase subunit alpha</fullName>
        <shortName evidence="10">ACCase subunit alpha</shortName>
        <shortName evidence="10">Acetyl-CoA carboxylase carboxyltransferase subunit alpha</shortName>
        <ecNumber evidence="10">2.1.3.15</ecNumber>
    </recommendedName>
</protein>
<comment type="catalytic activity">
    <reaction evidence="9 10">
        <text>N(6)-carboxybiotinyl-L-lysyl-[protein] + acetyl-CoA = N(6)-biotinyl-L-lysyl-[protein] + malonyl-CoA</text>
        <dbReference type="Rhea" id="RHEA:54728"/>
        <dbReference type="Rhea" id="RHEA-COMP:10505"/>
        <dbReference type="Rhea" id="RHEA-COMP:10506"/>
        <dbReference type="ChEBI" id="CHEBI:57288"/>
        <dbReference type="ChEBI" id="CHEBI:57384"/>
        <dbReference type="ChEBI" id="CHEBI:83144"/>
        <dbReference type="ChEBI" id="CHEBI:83145"/>
        <dbReference type="EC" id="2.1.3.15"/>
    </reaction>
</comment>
<evidence type="ECO:0000256" key="8">
    <source>
        <dbReference type="ARBA" id="ARBA00023160"/>
    </source>
</evidence>
<evidence type="ECO:0000256" key="1">
    <source>
        <dbReference type="ARBA" id="ARBA00004956"/>
    </source>
</evidence>
<evidence type="ECO:0000313" key="12">
    <source>
        <dbReference type="EMBL" id="QDV50246.1"/>
    </source>
</evidence>
<keyword evidence="3 10" id="KW-0808">Transferase</keyword>
<keyword evidence="5 10" id="KW-0276">Fatty acid metabolism</keyword>
<dbReference type="GO" id="GO:2001295">
    <property type="term" value="P:malonyl-CoA biosynthetic process"/>
    <property type="evidence" value="ECO:0007669"/>
    <property type="project" value="UniProtKB-UniRule"/>
</dbReference>
<dbReference type="OrthoDB" id="9808023at2"/>
<evidence type="ECO:0000256" key="5">
    <source>
        <dbReference type="ARBA" id="ARBA00022832"/>
    </source>
</evidence>
<dbReference type="GO" id="GO:0009317">
    <property type="term" value="C:acetyl-CoA carboxylase complex"/>
    <property type="evidence" value="ECO:0007669"/>
    <property type="project" value="InterPro"/>
</dbReference>
<evidence type="ECO:0000256" key="4">
    <source>
        <dbReference type="ARBA" id="ARBA00022741"/>
    </source>
</evidence>
<dbReference type="NCBIfam" id="NF041504">
    <property type="entry name" value="AccA_sub"/>
    <property type="match status" value="1"/>
</dbReference>
<keyword evidence="8 10" id="KW-0275">Fatty acid biosynthesis</keyword>
<dbReference type="SUPFAM" id="SSF52096">
    <property type="entry name" value="ClpP/crotonase"/>
    <property type="match status" value="1"/>
</dbReference>
<evidence type="ECO:0000256" key="6">
    <source>
        <dbReference type="ARBA" id="ARBA00022840"/>
    </source>
</evidence>
<dbReference type="GO" id="GO:0005524">
    <property type="term" value="F:ATP binding"/>
    <property type="evidence" value="ECO:0007669"/>
    <property type="project" value="UniProtKB-KW"/>
</dbReference>
<sequence length="326" mass="36526">MSVINQLPFERPIYELEEQLKKIEQEPNPTPNTKDAIRNMRLEITRMKREIFENLDAWDTVKVARHPERPQTLDYLELVFDEFVELHGDRAMGDDRAILTGFAKLDGQKVMFVGQQKGRTLKERTECFYGCAHPEGYRKALSKMKMAEKFGIPIICLIDTPGAYPGIKAEEHGQAYNIAINLREMSLLKTPIICVVIGEGGSGGALGIGIGDNIAVLQYAYYSVITPEGCAGILWKDVKYANEAANALKFTSENLLKLGIIDEVIPEPLGGAHRDHRQMATSLKASLSANLKQLTSLPVDELVDQRYEKFRKIGMFHESVEGVEAE</sequence>
<dbReference type="GO" id="GO:0006633">
    <property type="term" value="P:fatty acid biosynthetic process"/>
    <property type="evidence" value="ECO:0007669"/>
    <property type="project" value="UniProtKB-KW"/>
</dbReference>